<evidence type="ECO:0000313" key="2">
    <source>
        <dbReference type="Proteomes" id="UP000008311"/>
    </source>
</evidence>
<keyword evidence="2" id="KW-1185">Reference proteome</keyword>
<feature type="non-terminal residue" evidence="1">
    <location>
        <position position="110"/>
    </location>
</feature>
<reference evidence="2" key="1">
    <citation type="journal article" date="2010" name="Nat. Biotechnol.">
        <title>Draft genome sequence of the oilseed species Ricinus communis.</title>
        <authorList>
            <person name="Chan A.P."/>
            <person name="Crabtree J."/>
            <person name="Zhao Q."/>
            <person name="Lorenzi H."/>
            <person name="Orvis J."/>
            <person name="Puiu D."/>
            <person name="Melake-Berhan A."/>
            <person name="Jones K.M."/>
            <person name="Redman J."/>
            <person name="Chen G."/>
            <person name="Cahoon E.B."/>
            <person name="Gedil M."/>
            <person name="Stanke M."/>
            <person name="Haas B.J."/>
            <person name="Wortman J.R."/>
            <person name="Fraser-Liggett C.M."/>
            <person name="Ravel J."/>
            <person name="Rabinowicz P.D."/>
        </authorList>
    </citation>
    <scope>NUCLEOTIDE SEQUENCE [LARGE SCALE GENOMIC DNA]</scope>
    <source>
        <strain evidence="2">cv. Hale</strain>
    </source>
</reference>
<protein>
    <submittedName>
        <fullName evidence="1">Uncharacterized protein</fullName>
    </submittedName>
</protein>
<accession>B9TFE1</accession>
<dbReference type="EMBL" id="EQ979728">
    <property type="protein sequence ID" value="EEF25424.1"/>
    <property type="molecule type" value="Genomic_DNA"/>
</dbReference>
<sequence>MVDLLDKLHEVETQTLDASEERLHRDTVTILRNLSESDPTTSPNPSSRLISRVIPVLGDYAYLRKAFVVDLPGSDAAWKKFLTSLLAKLPEEVARILEGTLGDTVTGVAV</sequence>
<dbReference type="Proteomes" id="UP000008311">
    <property type="component" value="Unassembled WGS sequence"/>
</dbReference>
<dbReference type="AlphaFoldDB" id="B9TFE1"/>
<proteinExistence type="predicted"/>
<gene>
    <name evidence="1" type="ORF">RCOM_1833960</name>
</gene>
<organism evidence="1 2">
    <name type="scientific">Ricinus communis</name>
    <name type="common">Castor bean</name>
    <dbReference type="NCBI Taxonomy" id="3988"/>
    <lineage>
        <taxon>Eukaryota</taxon>
        <taxon>Viridiplantae</taxon>
        <taxon>Streptophyta</taxon>
        <taxon>Embryophyta</taxon>
        <taxon>Tracheophyta</taxon>
        <taxon>Spermatophyta</taxon>
        <taxon>Magnoliopsida</taxon>
        <taxon>eudicotyledons</taxon>
        <taxon>Gunneridae</taxon>
        <taxon>Pentapetalae</taxon>
        <taxon>rosids</taxon>
        <taxon>fabids</taxon>
        <taxon>Malpighiales</taxon>
        <taxon>Euphorbiaceae</taxon>
        <taxon>Acalyphoideae</taxon>
        <taxon>Acalypheae</taxon>
        <taxon>Ricinus</taxon>
    </lineage>
</organism>
<name>B9TFE1_RICCO</name>
<evidence type="ECO:0000313" key="1">
    <source>
        <dbReference type="EMBL" id="EEF25424.1"/>
    </source>
</evidence>
<dbReference type="InParanoid" id="B9TFE1"/>